<feature type="transmembrane region" description="Helical" evidence="1">
    <location>
        <begin position="93"/>
        <end position="114"/>
    </location>
</feature>
<gene>
    <name evidence="2" type="ORF">J5A58_12165</name>
</gene>
<keyword evidence="1" id="KW-0812">Transmembrane</keyword>
<evidence type="ECO:0000256" key="1">
    <source>
        <dbReference type="SAM" id="Phobius"/>
    </source>
</evidence>
<evidence type="ECO:0000313" key="3">
    <source>
        <dbReference type="Proteomes" id="UP000682195"/>
    </source>
</evidence>
<dbReference type="Proteomes" id="UP000682195">
    <property type="component" value="Chromosome 2"/>
</dbReference>
<accession>A0ABX7XS73</accession>
<proteinExistence type="predicted"/>
<dbReference type="RefSeq" id="WP_211808364.1">
    <property type="nucleotide sequence ID" value="NZ_CP072362.1"/>
</dbReference>
<name>A0ABX7XS73_9BACT</name>
<keyword evidence="3" id="KW-1185">Reference proteome</keyword>
<protein>
    <submittedName>
        <fullName evidence="2">DUF4280 domain-containing protein</fullName>
    </submittedName>
</protein>
<keyword evidence="1" id="KW-0472">Membrane</keyword>
<feature type="transmembrane region" description="Helical" evidence="1">
    <location>
        <begin position="62"/>
        <end position="87"/>
    </location>
</feature>
<keyword evidence="1" id="KW-1133">Transmembrane helix</keyword>
<sequence>MAQSYIPAGTDVICTEMTGGVSAQLGLTREAKVLYGKEKKPLLNICDKKLSCSLQCRIKQSFFSGLGGLLAGLALGALAVTLVVITAGAATPIIIAAMGATAVLTTSAAVATGASATYRYLANECDSSLEGEWSLFHSKVYLEKSNALLERSILTCSKGGVVSLVMDHAKAVELAKMISKTNDEIASKNMWSKFKQGLIGNGANALLGGFEGQVGGAVAAVVIGSGLSVYSYFTNDVDKYRDSNVQKQNDYAKLALETDDDQASISTNHDVFTKSDGVAVTSVGAGGIVASGGETVLNVTIRNQELSQEAMKQSEKALEQVLKGNQQAANEAYKEAGKILGKQQGVNLNSFKAIFTGKTPVFKYNVHNGAFIGAGLAIGVLSAMWNNHIEGKDNEEENLLYEEMIGKIITNRKAKIGGISVTANSL</sequence>
<reference evidence="2 3" key="1">
    <citation type="submission" date="2021-03" db="EMBL/GenBank/DDBJ databases">
        <title>Human Oral Microbial Genomes.</title>
        <authorList>
            <person name="Johnston C.D."/>
            <person name="Chen T."/>
            <person name="Dewhirst F.E."/>
        </authorList>
    </citation>
    <scope>NUCLEOTIDE SEQUENCE [LARGE SCALE GENOMIC DNA]</scope>
    <source>
        <strain evidence="2 3">F0054</strain>
    </source>
</reference>
<organism evidence="2 3">
    <name type="scientific">Prevotella melaninogenica</name>
    <dbReference type="NCBI Taxonomy" id="28132"/>
    <lineage>
        <taxon>Bacteria</taxon>
        <taxon>Pseudomonadati</taxon>
        <taxon>Bacteroidota</taxon>
        <taxon>Bacteroidia</taxon>
        <taxon>Bacteroidales</taxon>
        <taxon>Prevotellaceae</taxon>
        <taxon>Prevotella</taxon>
    </lineage>
</organism>
<evidence type="ECO:0000313" key="2">
    <source>
        <dbReference type="EMBL" id="QUB76476.1"/>
    </source>
</evidence>
<dbReference type="EMBL" id="CP072362">
    <property type="protein sequence ID" value="QUB76476.1"/>
    <property type="molecule type" value="Genomic_DNA"/>
</dbReference>